<comment type="caution">
    <text evidence="5">The sequence shown here is derived from an EMBL/GenBank/DDBJ whole genome shotgun (WGS) entry which is preliminary data.</text>
</comment>
<evidence type="ECO:0000256" key="1">
    <source>
        <dbReference type="ARBA" id="ARBA00009102"/>
    </source>
</evidence>
<feature type="region of interest" description="Disordered" evidence="3">
    <location>
        <begin position="210"/>
        <end position="282"/>
    </location>
</feature>
<proteinExistence type="inferred from homology"/>
<dbReference type="EMBL" id="JALJOR010000005">
    <property type="protein sequence ID" value="KAK9816771.1"/>
    <property type="molecule type" value="Genomic_DNA"/>
</dbReference>
<name>A0AAW1Q4J2_9CHLO</name>
<feature type="compositionally biased region" description="Low complexity" evidence="3">
    <location>
        <begin position="261"/>
        <end position="275"/>
    </location>
</feature>
<organism evidence="5 6">
    <name type="scientific">[Myrmecia] bisecta</name>
    <dbReference type="NCBI Taxonomy" id="41462"/>
    <lineage>
        <taxon>Eukaryota</taxon>
        <taxon>Viridiplantae</taxon>
        <taxon>Chlorophyta</taxon>
        <taxon>core chlorophytes</taxon>
        <taxon>Trebouxiophyceae</taxon>
        <taxon>Trebouxiales</taxon>
        <taxon>Trebouxiaceae</taxon>
        <taxon>Myrmecia</taxon>
    </lineage>
</organism>
<dbReference type="GO" id="GO:0005667">
    <property type="term" value="C:transcription regulator complex"/>
    <property type="evidence" value="ECO:0007669"/>
    <property type="project" value="TreeGrafter"/>
</dbReference>
<comment type="similarity">
    <text evidence="1">Belongs to the Mediator complex subunit 25 family.</text>
</comment>
<feature type="compositionally biased region" description="Low complexity" evidence="3">
    <location>
        <begin position="319"/>
        <end position="343"/>
    </location>
</feature>
<feature type="region of interest" description="Disordered" evidence="3">
    <location>
        <begin position="319"/>
        <end position="394"/>
    </location>
</feature>
<dbReference type="GO" id="GO:0045944">
    <property type="term" value="P:positive regulation of transcription by RNA polymerase II"/>
    <property type="evidence" value="ECO:0007669"/>
    <property type="project" value="TreeGrafter"/>
</dbReference>
<protein>
    <recommendedName>
        <fullName evidence="2">Mediator of RNA polymerase II transcription subunit 25</fullName>
    </recommendedName>
</protein>
<evidence type="ECO:0000259" key="4">
    <source>
        <dbReference type="Pfam" id="PF11265"/>
    </source>
</evidence>
<accession>A0AAW1Q4J2</accession>
<dbReference type="PANTHER" id="PTHR12433:SF11">
    <property type="entry name" value="MEDIATOR OF RNA POLYMERASE II TRANSCRIPTION SUBUNIT 25"/>
    <property type="match status" value="1"/>
</dbReference>
<evidence type="ECO:0000313" key="5">
    <source>
        <dbReference type="EMBL" id="KAK9816771.1"/>
    </source>
</evidence>
<evidence type="ECO:0000313" key="6">
    <source>
        <dbReference type="Proteomes" id="UP001489004"/>
    </source>
</evidence>
<feature type="compositionally biased region" description="Pro residues" evidence="3">
    <location>
        <begin position="373"/>
        <end position="384"/>
    </location>
</feature>
<sequence length="507" mass="53406">MGQHWNDLRLFCVEPLLRGLDQGRLEKFELALVVYRTRSRFSQCWLESGGWTSDLSEFRQWLDAVPLTGGDSCESAMAEAVAEAVFLFSRPSELGEPASLQNQCVLLMAGEPTRLSIPWPFPADCKDGMASYVDLLAALANHKVELSVAIRYIKRVSLLALSTFMAAHKDIAKEGGGHRPYLVPLPQNCLVLVSPRWPAALQLLRAEMAKHPGSGRGNQSDSSLSNLSTPTGVGTPPAYTPPLQTGVGQTLPLSPGGGSSIGAAAMPAQPAAAQPVTGQHATVQPGMTQQAAAPYTAAAPISSLTAGYMLGSGQVLRATASGSSAPPALASQARAYSPAQQAYPPQPFSPNGSASTAAYSPAAGGSRSGCVPPGQPTMPVPSPRKPMNADSPTGSQIATAIQGQQPIWQGFICIGAQLTKGAERTLYEVQAYAASNNVPAGFGANWPRKMVIEKLTPQHSLVKNCQPLLQTSIKVVFSIVDKASYGYYGDHITRDMMRISAMPVGAA</sequence>
<keyword evidence="6" id="KW-1185">Reference proteome</keyword>
<dbReference type="PANTHER" id="PTHR12433">
    <property type="entry name" value="MEDIATOR OF RNA POLYMERASE II TRANSCRIPTION SUBUNIT 25"/>
    <property type="match status" value="1"/>
</dbReference>
<feature type="domain" description="Mediator of RNA polymerase II transcription subunit 25 von Willebrand factor type A" evidence="4">
    <location>
        <begin position="30"/>
        <end position="153"/>
    </location>
</feature>
<evidence type="ECO:0000256" key="3">
    <source>
        <dbReference type="SAM" id="MobiDB-lite"/>
    </source>
</evidence>
<dbReference type="InterPro" id="IPR021419">
    <property type="entry name" value="Mediator_Med25_VWA"/>
</dbReference>
<feature type="compositionally biased region" description="Polar residues" evidence="3">
    <location>
        <begin position="217"/>
        <end position="232"/>
    </location>
</feature>
<dbReference type="Pfam" id="PF11265">
    <property type="entry name" value="Med25_VWA"/>
    <property type="match status" value="1"/>
</dbReference>
<dbReference type="GO" id="GO:0016592">
    <property type="term" value="C:mediator complex"/>
    <property type="evidence" value="ECO:0007669"/>
    <property type="project" value="TreeGrafter"/>
</dbReference>
<dbReference type="Proteomes" id="UP001489004">
    <property type="component" value="Unassembled WGS sequence"/>
</dbReference>
<evidence type="ECO:0000256" key="2">
    <source>
        <dbReference type="ARBA" id="ARBA00019694"/>
    </source>
</evidence>
<reference evidence="5 6" key="1">
    <citation type="journal article" date="2024" name="Nat. Commun.">
        <title>Phylogenomics reveals the evolutionary origins of lichenization in chlorophyte algae.</title>
        <authorList>
            <person name="Puginier C."/>
            <person name="Libourel C."/>
            <person name="Otte J."/>
            <person name="Skaloud P."/>
            <person name="Haon M."/>
            <person name="Grisel S."/>
            <person name="Petersen M."/>
            <person name="Berrin J.G."/>
            <person name="Delaux P.M."/>
            <person name="Dal Grande F."/>
            <person name="Keller J."/>
        </authorList>
    </citation>
    <scope>NUCLEOTIDE SEQUENCE [LARGE SCALE GENOMIC DNA]</scope>
    <source>
        <strain evidence="5 6">SAG 2043</strain>
    </source>
</reference>
<gene>
    <name evidence="5" type="ORF">WJX72_004928</name>
</gene>
<dbReference type="AlphaFoldDB" id="A0AAW1Q4J2"/>